<dbReference type="Proteomes" id="UP000305778">
    <property type="component" value="Unassembled WGS sequence"/>
</dbReference>
<keyword evidence="2" id="KW-0378">Hydrolase</keyword>
<dbReference type="GO" id="GO:0016787">
    <property type="term" value="F:hydrolase activity"/>
    <property type="evidence" value="ECO:0007669"/>
    <property type="project" value="UniProtKB-KW"/>
</dbReference>
<dbReference type="SUPFAM" id="SSF53474">
    <property type="entry name" value="alpha/beta-Hydrolases"/>
    <property type="match status" value="1"/>
</dbReference>
<evidence type="ECO:0000313" key="3">
    <source>
        <dbReference type="Proteomes" id="UP000305778"/>
    </source>
</evidence>
<protein>
    <submittedName>
        <fullName evidence="2">Alpha/beta fold hydrolase</fullName>
    </submittedName>
</protein>
<comment type="caution">
    <text evidence="2">The sequence shown here is derived from an EMBL/GenBank/DDBJ whole genome shotgun (WGS) entry which is preliminary data.</text>
</comment>
<reference evidence="2 3" key="1">
    <citation type="submission" date="2019-04" db="EMBL/GenBank/DDBJ databases">
        <title>Streptomyces oryziradicis sp. nov., a novel actinomycete isolated from rhizosphere soil of rice (Oryza sativa L.).</title>
        <authorList>
            <person name="Li C."/>
        </authorList>
    </citation>
    <scope>NUCLEOTIDE SEQUENCE [LARGE SCALE GENOMIC DNA]</scope>
    <source>
        <strain evidence="2 3">NEAU-C40</strain>
    </source>
</reference>
<accession>A0A4U0SL22</accession>
<organism evidence="2 3">
    <name type="scientific">Actinacidiphila oryziradicis</name>
    <dbReference type="NCBI Taxonomy" id="2571141"/>
    <lineage>
        <taxon>Bacteria</taxon>
        <taxon>Bacillati</taxon>
        <taxon>Actinomycetota</taxon>
        <taxon>Actinomycetes</taxon>
        <taxon>Kitasatosporales</taxon>
        <taxon>Streptomycetaceae</taxon>
        <taxon>Actinacidiphila</taxon>
    </lineage>
</organism>
<keyword evidence="3" id="KW-1185">Reference proteome</keyword>
<dbReference type="EMBL" id="SUMC01000027">
    <property type="protein sequence ID" value="TKA08831.1"/>
    <property type="molecule type" value="Genomic_DNA"/>
</dbReference>
<feature type="domain" description="AB hydrolase-1" evidence="1">
    <location>
        <begin position="25"/>
        <end position="128"/>
    </location>
</feature>
<dbReference type="InterPro" id="IPR029058">
    <property type="entry name" value="AB_hydrolase_fold"/>
</dbReference>
<dbReference type="RefSeq" id="WP_136726374.1">
    <property type="nucleotide sequence ID" value="NZ_SUMC01000027.1"/>
</dbReference>
<dbReference type="AlphaFoldDB" id="A0A4U0SL22"/>
<proteinExistence type="predicted"/>
<dbReference type="GO" id="GO:0016020">
    <property type="term" value="C:membrane"/>
    <property type="evidence" value="ECO:0007669"/>
    <property type="project" value="TreeGrafter"/>
</dbReference>
<gene>
    <name evidence="2" type="ORF">FCI23_26110</name>
</gene>
<dbReference type="PANTHER" id="PTHR43798">
    <property type="entry name" value="MONOACYLGLYCEROL LIPASE"/>
    <property type="match status" value="1"/>
</dbReference>
<dbReference type="PRINTS" id="PR00111">
    <property type="entry name" value="ABHYDROLASE"/>
</dbReference>
<sequence>MSDLRTVEVDGLRLGYETWGAPGAPPLVLLHALGEDSSDWRAIAPALADRYRVYALDLRGHGRSDHPGTYSYELLSDDVLAFLDVLGLDRIVLVGHSLGAFIASLVAQEQPRILDRLILEEGPVMSPADPPRPVPGGPGGPTPYDWRLLPAIAAQRNAPDPALWERLVAITAPTLVIAGGPASHLPQEELAEVADRIPGARLVTIDAGHLVHAVRPAGFLAEVDAFLAQPGNGRRGTE</sequence>
<evidence type="ECO:0000313" key="2">
    <source>
        <dbReference type="EMBL" id="TKA08831.1"/>
    </source>
</evidence>
<dbReference type="Gene3D" id="3.40.50.1820">
    <property type="entry name" value="alpha/beta hydrolase"/>
    <property type="match status" value="2"/>
</dbReference>
<dbReference type="OrthoDB" id="3396704at2"/>
<evidence type="ECO:0000259" key="1">
    <source>
        <dbReference type="Pfam" id="PF00561"/>
    </source>
</evidence>
<dbReference type="PANTHER" id="PTHR43798:SF33">
    <property type="entry name" value="HYDROLASE, PUTATIVE (AFU_ORTHOLOGUE AFUA_2G14860)-RELATED"/>
    <property type="match status" value="1"/>
</dbReference>
<name>A0A4U0SL22_9ACTN</name>
<dbReference type="InterPro" id="IPR000073">
    <property type="entry name" value="AB_hydrolase_1"/>
</dbReference>
<dbReference type="InterPro" id="IPR050266">
    <property type="entry name" value="AB_hydrolase_sf"/>
</dbReference>
<dbReference type="Pfam" id="PF00561">
    <property type="entry name" value="Abhydrolase_1"/>
    <property type="match status" value="1"/>
</dbReference>